<dbReference type="EMBL" id="JAWDGP010004279">
    <property type="protein sequence ID" value="KAK3765657.1"/>
    <property type="molecule type" value="Genomic_DNA"/>
</dbReference>
<name>A0AAE0ZC02_9GAST</name>
<evidence type="ECO:0000256" key="1">
    <source>
        <dbReference type="SAM" id="MobiDB-lite"/>
    </source>
</evidence>
<comment type="caution">
    <text evidence="4">The sequence shown here is derived from an EMBL/GenBank/DDBJ whole genome shotgun (WGS) entry which is preliminary data.</text>
</comment>
<dbReference type="Proteomes" id="UP001283361">
    <property type="component" value="Unassembled WGS sequence"/>
</dbReference>
<evidence type="ECO:0000256" key="2">
    <source>
        <dbReference type="SAM" id="Phobius"/>
    </source>
</evidence>
<gene>
    <name evidence="4" type="ORF">RRG08_063694</name>
</gene>
<feature type="compositionally biased region" description="Pro residues" evidence="1">
    <location>
        <begin position="110"/>
        <end position="131"/>
    </location>
</feature>
<keyword evidence="5" id="KW-1185">Reference proteome</keyword>
<dbReference type="AlphaFoldDB" id="A0AAE0ZC02"/>
<keyword evidence="2" id="KW-0472">Membrane</keyword>
<evidence type="ECO:0000313" key="5">
    <source>
        <dbReference type="Proteomes" id="UP001283361"/>
    </source>
</evidence>
<keyword evidence="2" id="KW-1133">Transmembrane helix</keyword>
<keyword evidence="3" id="KW-0732">Signal</keyword>
<protein>
    <recommendedName>
        <fullName evidence="6">Vesicular, overexpressed in cancer, prosurvival protein 1</fullName>
    </recommendedName>
</protein>
<feature type="region of interest" description="Disordered" evidence="1">
    <location>
        <begin position="109"/>
        <end position="147"/>
    </location>
</feature>
<keyword evidence="2" id="KW-0812">Transmembrane</keyword>
<organism evidence="4 5">
    <name type="scientific">Elysia crispata</name>
    <name type="common">lettuce slug</name>
    <dbReference type="NCBI Taxonomy" id="231223"/>
    <lineage>
        <taxon>Eukaryota</taxon>
        <taxon>Metazoa</taxon>
        <taxon>Spiralia</taxon>
        <taxon>Lophotrochozoa</taxon>
        <taxon>Mollusca</taxon>
        <taxon>Gastropoda</taxon>
        <taxon>Heterobranchia</taxon>
        <taxon>Euthyneura</taxon>
        <taxon>Panpulmonata</taxon>
        <taxon>Sacoglossa</taxon>
        <taxon>Placobranchoidea</taxon>
        <taxon>Plakobranchidae</taxon>
        <taxon>Elysia</taxon>
    </lineage>
</organism>
<feature type="chain" id="PRO_5041914007" description="Vesicular, overexpressed in cancer, prosurvival protein 1" evidence="3">
    <location>
        <begin position="21"/>
        <end position="147"/>
    </location>
</feature>
<evidence type="ECO:0000313" key="4">
    <source>
        <dbReference type="EMBL" id="KAK3765657.1"/>
    </source>
</evidence>
<reference evidence="4" key="1">
    <citation type="journal article" date="2023" name="G3 (Bethesda)">
        <title>A reference genome for the long-term kleptoplast-retaining sea slug Elysia crispata morphotype clarki.</title>
        <authorList>
            <person name="Eastman K.E."/>
            <person name="Pendleton A.L."/>
            <person name="Shaikh M.A."/>
            <person name="Suttiyut T."/>
            <person name="Ogas R."/>
            <person name="Tomko P."/>
            <person name="Gavelis G."/>
            <person name="Widhalm J.R."/>
            <person name="Wisecaver J.H."/>
        </authorList>
    </citation>
    <scope>NUCLEOTIDE SEQUENCE</scope>
    <source>
        <strain evidence="4">ECLA1</strain>
    </source>
</reference>
<feature type="signal peptide" evidence="3">
    <location>
        <begin position="1"/>
        <end position="20"/>
    </location>
</feature>
<evidence type="ECO:0000256" key="3">
    <source>
        <dbReference type="SAM" id="SignalP"/>
    </source>
</evidence>
<evidence type="ECO:0008006" key="6">
    <source>
        <dbReference type="Google" id="ProtNLM"/>
    </source>
</evidence>
<proteinExistence type="predicted"/>
<accession>A0AAE0ZC02</accession>
<sequence>MDTLFLSCIIASFLLHIVNAETIICGVKECRGGHPYCCELDDGTIGCCWDPFVYQMWWFWLIWVVLFFFILGCSLRCWNRHRARVRYVVMNNSVYPTYGTVVHPPRVVNGPPPQYPHPVRCPSPPATPVGPPSYAASEASKPPPYMA</sequence>
<feature type="transmembrane region" description="Helical" evidence="2">
    <location>
        <begin position="57"/>
        <end position="78"/>
    </location>
</feature>